<protein>
    <submittedName>
        <fullName evidence="2">Uncharacterized protein</fullName>
    </submittedName>
</protein>
<evidence type="ECO:0000313" key="2">
    <source>
        <dbReference type="EMBL" id="OGY41524.1"/>
    </source>
</evidence>
<dbReference type="EMBL" id="MHIA01000027">
    <property type="protein sequence ID" value="OGY41524.1"/>
    <property type="molecule type" value="Genomic_DNA"/>
</dbReference>
<keyword evidence="1" id="KW-0732">Signal</keyword>
<dbReference type="AlphaFoldDB" id="A0A1G1XNM6"/>
<evidence type="ECO:0000313" key="3">
    <source>
        <dbReference type="Proteomes" id="UP000176260"/>
    </source>
</evidence>
<sequence>MKKTLISLIIFSIILLPSWAWAHPGSIDQYGSHICVKDCLPWSEAGQSHFHSFPAYPNYLSGFIQKTQSSQLYYFPYIKPVEMTAIQVAYNEKEINELTKNPLIDKRFCEDKEVFGQGLYDSLNRARIKPVCMDVENVVKTNPLIPKADIYADIASSSQEVTRAYHVAYLPDGRKIYTDMPEISELKSKIIKGVTDTIIYYVNRYDDPLTLRPITSDKAKYIFGDNYQDQILYFDDSIVYSYKIGQPLY</sequence>
<organism evidence="2 3">
    <name type="scientific">Candidatus Buchananbacteria bacterium RBG_13_39_9</name>
    <dbReference type="NCBI Taxonomy" id="1797531"/>
    <lineage>
        <taxon>Bacteria</taxon>
        <taxon>Candidatus Buchananiibacteriota</taxon>
    </lineage>
</organism>
<name>A0A1G1XNM6_9BACT</name>
<dbReference type="Proteomes" id="UP000176260">
    <property type="component" value="Unassembled WGS sequence"/>
</dbReference>
<feature type="chain" id="PRO_5009581348" evidence="1">
    <location>
        <begin position="23"/>
        <end position="249"/>
    </location>
</feature>
<comment type="caution">
    <text evidence="2">The sequence shown here is derived from an EMBL/GenBank/DDBJ whole genome shotgun (WGS) entry which is preliminary data.</text>
</comment>
<accession>A0A1G1XNM6</accession>
<gene>
    <name evidence="2" type="ORF">A2Y67_04305</name>
</gene>
<feature type="signal peptide" evidence="1">
    <location>
        <begin position="1"/>
        <end position="22"/>
    </location>
</feature>
<proteinExistence type="predicted"/>
<evidence type="ECO:0000256" key="1">
    <source>
        <dbReference type="SAM" id="SignalP"/>
    </source>
</evidence>
<reference evidence="2 3" key="1">
    <citation type="journal article" date="2016" name="Nat. Commun.">
        <title>Thousands of microbial genomes shed light on interconnected biogeochemical processes in an aquifer system.</title>
        <authorList>
            <person name="Anantharaman K."/>
            <person name="Brown C.T."/>
            <person name="Hug L.A."/>
            <person name="Sharon I."/>
            <person name="Castelle C.J."/>
            <person name="Probst A.J."/>
            <person name="Thomas B.C."/>
            <person name="Singh A."/>
            <person name="Wilkins M.J."/>
            <person name="Karaoz U."/>
            <person name="Brodie E.L."/>
            <person name="Williams K.H."/>
            <person name="Hubbard S.S."/>
            <person name="Banfield J.F."/>
        </authorList>
    </citation>
    <scope>NUCLEOTIDE SEQUENCE [LARGE SCALE GENOMIC DNA]</scope>
</reference>